<comment type="similarity">
    <text evidence="2 12">Belongs to the pyruvate kinase family.</text>
</comment>
<dbReference type="InterPro" id="IPR015793">
    <property type="entry name" value="Pyrv_Knase_brl"/>
</dbReference>
<dbReference type="Gene3D" id="3.20.20.60">
    <property type="entry name" value="Phosphoenolpyruvate-binding domains"/>
    <property type="match status" value="1"/>
</dbReference>
<evidence type="ECO:0000256" key="11">
    <source>
        <dbReference type="ARBA" id="ARBA00023317"/>
    </source>
</evidence>
<dbReference type="GO" id="GO:0000287">
    <property type="term" value="F:magnesium ion binding"/>
    <property type="evidence" value="ECO:0007669"/>
    <property type="project" value="InterPro"/>
</dbReference>
<comment type="pathway">
    <text evidence="1 12">Carbohydrate degradation; glycolysis; pyruvate from D-glyceraldehyde 3-phosphate: step 5/5.</text>
</comment>
<dbReference type="GO" id="GO:0016301">
    <property type="term" value="F:kinase activity"/>
    <property type="evidence" value="ECO:0007669"/>
    <property type="project" value="UniProtKB-KW"/>
</dbReference>
<evidence type="ECO:0000259" key="13">
    <source>
        <dbReference type="Pfam" id="PF00224"/>
    </source>
</evidence>
<dbReference type="InterPro" id="IPR015806">
    <property type="entry name" value="Pyrv_Knase_insert_dom_sf"/>
</dbReference>
<dbReference type="InterPro" id="IPR040442">
    <property type="entry name" value="Pyrv_kinase-like_dom_sf"/>
</dbReference>
<keyword evidence="7 12" id="KW-0418">Kinase</keyword>
<keyword evidence="10 12" id="KW-0324">Glycolysis</keyword>
<dbReference type="InterPro" id="IPR011037">
    <property type="entry name" value="Pyrv_Knase-like_insert_dom_sf"/>
</dbReference>
<sequence>MEDALEQLDRELASLEQGILDAKKQHQQQLAELPKRCQQAAANLIQYLYFRSEDRKSLQEQLHLYGLSALSNSENHIHRQIQTIRERLGFRYAPEERNSCTYAYSQEQLAANSRELFGEADNPGMPAIMVTFDTGFARDSSTIEALLLHGMNVARINCAHDDEAVWKSMIEQIRSAEKATGKSCKIHIDLAGPKIRTRLLGKGQKRGKVKVAVGDQVWLAETTHGFDSEDIVLHPNEEGIIASLELGQRVFIDDGAIGGHISATLPGKVAVSIERVSSKKGWLKEGKGINFPDSRLTIPSLTDFDIECLRFVCEHADTLGYSFVKTPQDIGRLREAMQKQGCNAPAIVYKIETPDSVANLPALILEGMKSPPFGVMIARGDLAVEIGFERMGEIQEEILWICEAAHVPVVWATQVLENLHKSGMPTRSEITDAGQAVLAECVMINKGAHTIPVLKSLKEIMERTSGRRTKKKFTLGHLHIARDFFQPG</sequence>
<evidence type="ECO:0000256" key="10">
    <source>
        <dbReference type="ARBA" id="ARBA00023152"/>
    </source>
</evidence>
<gene>
    <name evidence="14" type="ORF">SAMN05192553_11032</name>
</gene>
<dbReference type="SUPFAM" id="SSF51621">
    <property type="entry name" value="Phosphoenolpyruvate/pyruvate domain"/>
    <property type="match status" value="1"/>
</dbReference>
<dbReference type="GO" id="GO:0005524">
    <property type="term" value="F:ATP binding"/>
    <property type="evidence" value="ECO:0007669"/>
    <property type="project" value="UniProtKB-KW"/>
</dbReference>
<dbReference type="Gene3D" id="2.40.33.10">
    <property type="entry name" value="PK beta-barrel domain-like"/>
    <property type="match status" value="1"/>
</dbReference>
<comment type="catalytic activity">
    <reaction evidence="12">
        <text>pyruvate + ATP = phosphoenolpyruvate + ADP + H(+)</text>
        <dbReference type="Rhea" id="RHEA:18157"/>
        <dbReference type="ChEBI" id="CHEBI:15361"/>
        <dbReference type="ChEBI" id="CHEBI:15378"/>
        <dbReference type="ChEBI" id="CHEBI:30616"/>
        <dbReference type="ChEBI" id="CHEBI:58702"/>
        <dbReference type="ChEBI" id="CHEBI:456216"/>
        <dbReference type="EC" id="2.7.1.40"/>
    </reaction>
</comment>
<dbReference type="EMBL" id="FNZH01000010">
    <property type="protein sequence ID" value="SEJ73279.1"/>
    <property type="molecule type" value="Genomic_DNA"/>
</dbReference>
<proteinExistence type="inferred from homology"/>
<keyword evidence="11 14" id="KW-0670">Pyruvate</keyword>
<dbReference type="GO" id="GO:0030955">
    <property type="term" value="F:potassium ion binding"/>
    <property type="evidence" value="ECO:0007669"/>
    <property type="project" value="InterPro"/>
</dbReference>
<dbReference type="Pfam" id="PF00224">
    <property type="entry name" value="PK"/>
    <property type="match status" value="1"/>
</dbReference>
<dbReference type="SUPFAM" id="SSF50800">
    <property type="entry name" value="PK beta-barrel domain-like"/>
    <property type="match status" value="1"/>
</dbReference>
<dbReference type="Proteomes" id="UP000199403">
    <property type="component" value="Unassembled WGS sequence"/>
</dbReference>
<dbReference type="EC" id="2.7.1.40" evidence="3 12"/>
<keyword evidence="15" id="KW-1185">Reference proteome</keyword>
<dbReference type="UniPathway" id="UPA00109">
    <property type="reaction ID" value="UER00188"/>
</dbReference>
<keyword evidence="6" id="KW-0547">Nucleotide-binding</keyword>
<name>A0A1H7B6G0_9BACT</name>
<evidence type="ECO:0000256" key="4">
    <source>
        <dbReference type="ARBA" id="ARBA00022679"/>
    </source>
</evidence>
<dbReference type="GO" id="GO:0004743">
    <property type="term" value="F:pyruvate kinase activity"/>
    <property type="evidence" value="ECO:0007669"/>
    <property type="project" value="UniProtKB-EC"/>
</dbReference>
<evidence type="ECO:0000256" key="5">
    <source>
        <dbReference type="ARBA" id="ARBA00022723"/>
    </source>
</evidence>
<keyword evidence="4 12" id="KW-0808">Transferase</keyword>
<evidence type="ECO:0000256" key="7">
    <source>
        <dbReference type="ARBA" id="ARBA00022777"/>
    </source>
</evidence>
<evidence type="ECO:0000256" key="12">
    <source>
        <dbReference type="RuleBase" id="RU000504"/>
    </source>
</evidence>
<dbReference type="InterPro" id="IPR015813">
    <property type="entry name" value="Pyrv/PenolPyrv_kinase-like_dom"/>
</dbReference>
<evidence type="ECO:0000313" key="15">
    <source>
        <dbReference type="Proteomes" id="UP000199403"/>
    </source>
</evidence>
<reference evidence="15" key="1">
    <citation type="submission" date="2016-10" db="EMBL/GenBank/DDBJ databases">
        <authorList>
            <person name="Varghese N."/>
            <person name="Submissions S."/>
        </authorList>
    </citation>
    <scope>NUCLEOTIDE SEQUENCE [LARGE SCALE GENOMIC DNA]</scope>
    <source>
        <strain evidence="15">IBRC-M 10761</strain>
    </source>
</reference>
<evidence type="ECO:0000256" key="2">
    <source>
        <dbReference type="ARBA" id="ARBA00008663"/>
    </source>
</evidence>
<dbReference type="OrthoDB" id="9812123at2"/>
<evidence type="ECO:0000313" key="14">
    <source>
        <dbReference type="EMBL" id="SEJ73279.1"/>
    </source>
</evidence>
<dbReference type="PRINTS" id="PR01050">
    <property type="entry name" value="PYRUVTKNASE"/>
</dbReference>
<dbReference type="RefSeq" id="WP_092178279.1">
    <property type="nucleotide sequence ID" value="NZ_FNZH01000010.1"/>
</dbReference>
<evidence type="ECO:0000256" key="3">
    <source>
        <dbReference type="ARBA" id="ARBA00012142"/>
    </source>
</evidence>
<dbReference type="AlphaFoldDB" id="A0A1H7B6G0"/>
<protein>
    <recommendedName>
        <fullName evidence="3 12">Pyruvate kinase</fullName>
        <ecNumber evidence="3 12">2.7.1.40</ecNumber>
    </recommendedName>
</protein>
<keyword evidence="9 12" id="KW-0460">Magnesium</keyword>
<keyword evidence="5" id="KW-0479">Metal-binding</keyword>
<evidence type="ECO:0000256" key="9">
    <source>
        <dbReference type="ARBA" id="ARBA00022842"/>
    </source>
</evidence>
<evidence type="ECO:0000256" key="8">
    <source>
        <dbReference type="ARBA" id="ARBA00022840"/>
    </source>
</evidence>
<evidence type="ECO:0000256" key="6">
    <source>
        <dbReference type="ARBA" id="ARBA00022741"/>
    </source>
</evidence>
<dbReference type="PANTHER" id="PTHR11817">
    <property type="entry name" value="PYRUVATE KINASE"/>
    <property type="match status" value="1"/>
</dbReference>
<organism evidence="14 15">
    <name type="scientific">Cyclobacterium xiamenense</name>
    <dbReference type="NCBI Taxonomy" id="1297121"/>
    <lineage>
        <taxon>Bacteria</taxon>
        <taxon>Pseudomonadati</taxon>
        <taxon>Bacteroidota</taxon>
        <taxon>Cytophagia</taxon>
        <taxon>Cytophagales</taxon>
        <taxon>Cyclobacteriaceae</taxon>
        <taxon>Cyclobacterium</taxon>
    </lineage>
</organism>
<accession>A0A1H7B6G0</accession>
<dbReference type="STRING" id="1416801.SAMN05192553_11032"/>
<evidence type="ECO:0000256" key="1">
    <source>
        <dbReference type="ARBA" id="ARBA00004997"/>
    </source>
</evidence>
<feature type="domain" description="Pyruvate kinase barrel" evidence="13">
    <location>
        <begin position="138"/>
        <end position="445"/>
    </location>
</feature>
<keyword evidence="8" id="KW-0067">ATP-binding</keyword>
<dbReference type="InterPro" id="IPR001697">
    <property type="entry name" value="Pyr_Knase"/>
</dbReference>